<name>A0A916YIV0_9BACT</name>
<feature type="chain" id="PRO_5038023569" description="DUF4402 domain-containing protein" evidence="1">
    <location>
        <begin position="22"/>
        <end position="171"/>
    </location>
</feature>
<evidence type="ECO:0008006" key="4">
    <source>
        <dbReference type="Google" id="ProtNLM"/>
    </source>
</evidence>
<reference evidence="2" key="1">
    <citation type="journal article" date="2014" name="Int. J. Syst. Evol. Microbiol.">
        <title>Complete genome sequence of Corynebacterium casei LMG S-19264T (=DSM 44701T), isolated from a smear-ripened cheese.</title>
        <authorList>
            <consortium name="US DOE Joint Genome Institute (JGI-PGF)"/>
            <person name="Walter F."/>
            <person name="Albersmeier A."/>
            <person name="Kalinowski J."/>
            <person name="Ruckert C."/>
        </authorList>
    </citation>
    <scope>NUCLEOTIDE SEQUENCE</scope>
    <source>
        <strain evidence="2">CGMCC 1.15958</strain>
    </source>
</reference>
<protein>
    <recommendedName>
        <fullName evidence="4">DUF4402 domain-containing protein</fullName>
    </recommendedName>
</protein>
<gene>
    <name evidence="2" type="ORF">GCM10011514_09690</name>
</gene>
<sequence>MKFIKLIVFFFFQTVCFGQTASLSATVTEVAYISLAPDNSVFNLVVTSPTIAGESIRVVGSNTSKWINFTSAVPFSLTRTIYAQITSGSIPSGMALKLTISPASGGAGVLGSSVSSVNLSTSPQVIISNIGGAYTGQGSGYGYNIKFELVISDYSLLREGNTNLSITFTIT</sequence>
<dbReference type="AlphaFoldDB" id="A0A916YIV0"/>
<evidence type="ECO:0000313" key="3">
    <source>
        <dbReference type="Proteomes" id="UP000609064"/>
    </source>
</evidence>
<proteinExistence type="predicted"/>
<evidence type="ECO:0000313" key="2">
    <source>
        <dbReference type="EMBL" id="GGD47770.1"/>
    </source>
</evidence>
<keyword evidence="3" id="KW-1185">Reference proteome</keyword>
<dbReference type="Proteomes" id="UP000609064">
    <property type="component" value="Unassembled WGS sequence"/>
</dbReference>
<comment type="caution">
    <text evidence="2">The sequence shown here is derived from an EMBL/GenBank/DDBJ whole genome shotgun (WGS) entry which is preliminary data.</text>
</comment>
<dbReference type="EMBL" id="BMKK01000002">
    <property type="protein sequence ID" value="GGD47770.1"/>
    <property type="molecule type" value="Genomic_DNA"/>
</dbReference>
<organism evidence="2 3">
    <name type="scientific">Emticicia aquatilis</name>
    <dbReference type="NCBI Taxonomy" id="1537369"/>
    <lineage>
        <taxon>Bacteria</taxon>
        <taxon>Pseudomonadati</taxon>
        <taxon>Bacteroidota</taxon>
        <taxon>Cytophagia</taxon>
        <taxon>Cytophagales</taxon>
        <taxon>Leadbetterellaceae</taxon>
        <taxon>Emticicia</taxon>
    </lineage>
</organism>
<feature type="signal peptide" evidence="1">
    <location>
        <begin position="1"/>
        <end position="21"/>
    </location>
</feature>
<keyword evidence="1" id="KW-0732">Signal</keyword>
<accession>A0A916YIV0</accession>
<reference evidence="2" key="2">
    <citation type="submission" date="2020-09" db="EMBL/GenBank/DDBJ databases">
        <authorList>
            <person name="Sun Q."/>
            <person name="Zhou Y."/>
        </authorList>
    </citation>
    <scope>NUCLEOTIDE SEQUENCE</scope>
    <source>
        <strain evidence="2">CGMCC 1.15958</strain>
    </source>
</reference>
<evidence type="ECO:0000256" key="1">
    <source>
        <dbReference type="SAM" id="SignalP"/>
    </source>
</evidence>